<dbReference type="InterPro" id="IPR016071">
    <property type="entry name" value="Staphylococal_nuclease_OB-fold"/>
</dbReference>
<dbReference type="Pfam" id="PF00565">
    <property type="entry name" value="SNase"/>
    <property type="match status" value="1"/>
</dbReference>
<dbReference type="GO" id="GO:0004519">
    <property type="term" value="F:endonuclease activity"/>
    <property type="evidence" value="ECO:0007669"/>
    <property type="project" value="UniProtKB-KW"/>
</dbReference>
<feature type="region of interest" description="Disordered" evidence="4">
    <location>
        <begin position="274"/>
        <end position="297"/>
    </location>
</feature>
<feature type="transmembrane region" description="Helical" evidence="5">
    <location>
        <begin position="38"/>
        <end position="58"/>
    </location>
</feature>
<sequence>MTDLFFYLFLFSFLALSIGLIKPKLFQIIFKKEISRKNIVKIFGSSVLLFFVLIGFTAPTIPEIEEGNPEILSKESDVYDEINEKPINNQNNDQVVDSVTPFLLTTNIEESVDTTTDNQEVTGSETGDKVNQTELYKVQLVVDGDTIKISYQGESRYVRLIGIDTPETVHPTKPVECFGIEASNFAHVMLEGKEVILESDESQGDVDQYGRLLRYIFLSDGTDFNLTMIEEGYAYEYTYSTTYRYQKEYKKAQEEAQVAKRGLWADGACQDTQQENVNTSNDTGNTSDTSTQTSDLSPATSCECSSDSYNCSNFSTHADAQVVYECCLTQIGYDIHKLDGDDDGQACESLP</sequence>
<proteinExistence type="predicted"/>
<dbReference type="PANTHER" id="PTHR12302">
    <property type="entry name" value="EBNA2 BINDING PROTEIN P100"/>
    <property type="match status" value="1"/>
</dbReference>
<dbReference type="Gene3D" id="2.40.50.90">
    <property type="match status" value="1"/>
</dbReference>
<dbReference type="PANTHER" id="PTHR12302:SF3">
    <property type="entry name" value="SERINE_THREONINE-PROTEIN KINASE 31"/>
    <property type="match status" value="1"/>
</dbReference>
<dbReference type="PROSITE" id="PS01123">
    <property type="entry name" value="TNASE_1"/>
    <property type="match status" value="1"/>
</dbReference>
<keyword evidence="5" id="KW-0472">Membrane</keyword>
<reference evidence="7 8" key="1">
    <citation type="journal article" date="2015" name="Nature">
        <title>rRNA introns, odd ribosomes, and small enigmatic genomes across a large radiation of phyla.</title>
        <authorList>
            <person name="Brown C.T."/>
            <person name="Hug L.A."/>
            <person name="Thomas B.C."/>
            <person name="Sharon I."/>
            <person name="Castelle C.J."/>
            <person name="Singh A."/>
            <person name="Wilkins M.J."/>
            <person name="Williams K.H."/>
            <person name="Banfield J.F."/>
        </authorList>
    </citation>
    <scope>NUCLEOTIDE SEQUENCE [LARGE SCALE GENOMIC DNA]</scope>
</reference>
<keyword evidence="3" id="KW-0378">Hydrolase</keyword>
<dbReference type="InterPro" id="IPR002071">
    <property type="entry name" value="Thermonucl_AS"/>
</dbReference>
<evidence type="ECO:0000256" key="5">
    <source>
        <dbReference type="SAM" id="Phobius"/>
    </source>
</evidence>
<keyword evidence="1" id="KW-0540">Nuclease</keyword>
<dbReference type="Pfam" id="PF05901">
    <property type="entry name" value="Excalibur"/>
    <property type="match status" value="1"/>
</dbReference>
<comment type="caution">
    <text evidence="7">The sequence shown here is derived from an EMBL/GenBank/DDBJ whole genome shotgun (WGS) entry which is preliminary data.</text>
</comment>
<dbReference type="PROSITE" id="PS50830">
    <property type="entry name" value="TNASE_3"/>
    <property type="match status" value="1"/>
</dbReference>
<keyword evidence="5" id="KW-1133">Transmembrane helix</keyword>
<evidence type="ECO:0000259" key="6">
    <source>
        <dbReference type="PROSITE" id="PS50830"/>
    </source>
</evidence>
<organism evidence="7 8">
    <name type="scientific">Candidatus Uhrbacteria bacterium GW2011_GWF2_39_13</name>
    <dbReference type="NCBI Taxonomy" id="1618995"/>
    <lineage>
        <taxon>Bacteria</taxon>
        <taxon>Candidatus Uhriibacteriota</taxon>
    </lineage>
</organism>
<name>A0A0G0QR87_9BACT</name>
<dbReference type="GO" id="GO:0003676">
    <property type="term" value="F:nucleic acid binding"/>
    <property type="evidence" value="ECO:0007669"/>
    <property type="project" value="InterPro"/>
</dbReference>
<gene>
    <name evidence="7" type="ORF">UT30_C0012G0028</name>
</gene>
<evidence type="ECO:0000256" key="3">
    <source>
        <dbReference type="ARBA" id="ARBA00022801"/>
    </source>
</evidence>
<protein>
    <submittedName>
        <fullName evidence="7">Micrococcal nuclease</fullName>
    </submittedName>
</protein>
<feature type="transmembrane region" description="Helical" evidence="5">
    <location>
        <begin position="6"/>
        <end position="26"/>
    </location>
</feature>
<dbReference type="Proteomes" id="UP000033935">
    <property type="component" value="Unassembled WGS sequence"/>
</dbReference>
<dbReference type="AlphaFoldDB" id="A0A0G0QR87"/>
<feature type="compositionally biased region" description="Low complexity" evidence="4">
    <location>
        <begin position="278"/>
        <end position="297"/>
    </location>
</feature>
<evidence type="ECO:0000256" key="4">
    <source>
        <dbReference type="SAM" id="MobiDB-lite"/>
    </source>
</evidence>
<evidence type="ECO:0000313" key="7">
    <source>
        <dbReference type="EMBL" id="KKR04117.1"/>
    </source>
</evidence>
<dbReference type="InterPro" id="IPR035437">
    <property type="entry name" value="SNase_OB-fold_sf"/>
</dbReference>
<dbReference type="EMBL" id="LBWG01000012">
    <property type="protein sequence ID" value="KKR04117.1"/>
    <property type="molecule type" value="Genomic_DNA"/>
</dbReference>
<keyword evidence="5" id="KW-0812">Transmembrane</keyword>
<dbReference type="SMART" id="SM00318">
    <property type="entry name" value="SNc"/>
    <property type="match status" value="1"/>
</dbReference>
<dbReference type="SUPFAM" id="SSF50199">
    <property type="entry name" value="Staphylococcal nuclease"/>
    <property type="match status" value="1"/>
</dbReference>
<evidence type="ECO:0000313" key="8">
    <source>
        <dbReference type="Proteomes" id="UP000033935"/>
    </source>
</evidence>
<dbReference type="InterPro" id="IPR008613">
    <property type="entry name" value="Excalibur_Ca-bd_domain"/>
</dbReference>
<feature type="domain" description="TNase-like" evidence="6">
    <location>
        <begin position="132"/>
        <end position="266"/>
    </location>
</feature>
<evidence type="ECO:0000256" key="2">
    <source>
        <dbReference type="ARBA" id="ARBA00022759"/>
    </source>
</evidence>
<keyword evidence="2" id="KW-0255">Endonuclease</keyword>
<accession>A0A0G0QR87</accession>
<dbReference type="CDD" id="cd00175">
    <property type="entry name" value="SNc"/>
    <property type="match status" value="1"/>
</dbReference>
<evidence type="ECO:0000256" key="1">
    <source>
        <dbReference type="ARBA" id="ARBA00022722"/>
    </source>
</evidence>
<dbReference type="GO" id="GO:0016787">
    <property type="term" value="F:hydrolase activity"/>
    <property type="evidence" value="ECO:0007669"/>
    <property type="project" value="UniProtKB-KW"/>
</dbReference>